<protein>
    <submittedName>
        <fullName evidence="1">Uncharacterized protein</fullName>
    </submittedName>
</protein>
<dbReference type="AlphaFoldDB" id="A0A8J4R078"/>
<accession>A0A8J4R078</accession>
<proteinExistence type="predicted"/>
<gene>
    <name evidence="1" type="ORF">CMV_018840</name>
</gene>
<dbReference type="EMBL" id="JRKL02003222">
    <property type="protein sequence ID" value="KAF3955999.1"/>
    <property type="molecule type" value="Genomic_DNA"/>
</dbReference>
<dbReference type="Proteomes" id="UP000737018">
    <property type="component" value="Unassembled WGS sequence"/>
</dbReference>
<name>A0A8J4R078_9ROSI</name>
<evidence type="ECO:0000313" key="1">
    <source>
        <dbReference type="EMBL" id="KAF3955999.1"/>
    </source>
</evidence>
<organism evidence="1 2">
    <name type="scientific">Castanea mollissima</name>
    <name type="common">Chinese chestnut</name>
    <dbReference type="NCBI Taxonomy" id="60419"/>
    <lineage>
        <taxon>Eukaryota</taxon>
        <taxon>Viridiplantae</taxon>
        <taxon>Streptophyta</taxon>
        <taxon>Embryophyta</taxon>
        <taxon>Tracheophyta</taxon>
        <taxon>Spermatophyta</taxon>
        <taxon>Magnoliopsida</taxon>
        <taxon>eudicotyledons</taxon>
        <taxon>Gunneridae</taxon>
        <taxon>Pentapetalae</taxon>
        <taxon>rosids</taxon>
        <taxon>fabids</taxon>
        <taxon>Fagales</taxon>
        <taxon>Fagaceae</taxon>
        <taxon>Castanea</taxon>
    </lineage>
</organism>
<sequence>MPTKTLSHAEASLLCFESDALQLQKKNKFFILANRSYRGKYSLLILIFGQCNLASLVSREVVRRCMWRVVEVIKRIADWVPEGVVDGATALVSDGAFVERDRF</sequence>
<reference evidence="1" key="1">
    <citation type="submission" date="2020-03" db="EMBL/GenBank/DDBJ databases">
        <title>Castanea mollissima Vanexum genome sequencing.</title>
        <authorList>
            <person name="Staton M."/>
        </authorList>
    </citation>
    <scope>NUCLEOTIDE SEQUENCE</scope>
    <source>
        <tissue evidence="1">Leaf</tissue>
    </source>
</reference>
<evidence type="ECO:0000313" key="2">
    <source>
        <dbReference type="Proteomes" id="UP000737018"/>
    </source>
</evidence>
<comment type="caution">
    <text evidence="1">The sequence shown here is derived from an EMBL/GenBank/DDBJ whole genome shotgun (WGS) entry which is preliminary data.</text>
</comment>
<keyword evidence="2" id="KW-1185">Reference proteome</keyword>